<evidence type="ECO:0000313" key="1">
    <source>
        <dbReference type="EMBL" id="EJI85706.1"/>
    </source>
</evidence>
<dbReference type="InterPro" id="IPR045584">
    <property type="entry name" value="Pilin-like"/>
</dbReference>
<keyword evidence="2" id="KW-1185">Reference proteome</keyword>
<dbReference type="NCBIfam" id="TIGR02532">
    <property type="entry name" value="IV_pilin_GFxxxE"/>
    <property type="match status" value="1"/>
</dbReference>
<reference evidence="1 2" key="1">
    <citation type="journal article" date="2012" name="J. Bacteriol.">
        <title>Genome Sequence of Pectin-Degrading Alishewanella aestuarii Strain B11T, Isolated from Tidal Flat Sediment.</title>
        <authorList>
            <person name="Jung J."/>
            <person name="Choi S."/>
            <person name="Chun J."/>
            <person name="Park W."/>
        </authorList>
    </citation>
    <scope>NUCLEOTIDE SEQUENCE [LARGE SCALE GENOMIC DNA]</scope>
    <source>
        <strain evidence="1 2">B11</strain>
    </source>
</reference>
<dbReference type="AlphaFoldDB" id="J1QJG7"/>
<name>J1QJG7_9ALTE</name>
<dbReference type="Pfam" id="PF07963">
    <property type="entry name" value="N_methyl"/>
    <property type="match status" value="1"/>
</dbReference>
<gene>
    <name evidence="1" type="ORF">AEST_14440</name>
</gene>
<sequence length="262" mass="28604">MARGFTLIELVVVMVLLALLALGTSRYLGTGARMFSDAAEREQILSAGRFAAERLVRELRQAAPNSVRIATAAPWHCLEFTPLLSSGLYQQAPIAPDSGSQLLLLHANWQANFVGLPFSIYPRQPADIYQQGGATILLSGALAPDSDANPGTHQFNLSSNHSFPAGSPEQRFFILADSPVSFCYNAISRELRRFSGYAFNAAQPLPPAGSGVLMAKQLAEVRFSQQEVSLTRNNVVNLLLRFASQSGDDLFFNYEVHLYNVP</sequence>
<dbReference type="EMBL" id="ALAB01000020">
    <property type="protein sequence ID" value="EJI85706.1"/>
    <property type="molecule type" value="Genomic_DNA"/>
</dbReference>
<evidence type="ECO:0000313" key="2">
    <source>
        <dbReference type="Proteomes" id="UP000012043"/>
    </source>
</evidence>
<proteinExistence type="predicted"/>
<protein>
    <recommendedName>
        <fullName evidence="3">MSHA biogenesis protein MshO</fullName>
    </recommendedName>
</protein>
<dbReference type="Proteomes" id="UP000012043">
    <property type="component" value="Unassembled WGS sequence"/>
</dbReference>
<dbReference type="InterPro" id="IPR012902">
    <property type="entry name" value="N_methyl_site"/>
</dbReference>
<dbReference type="PATRIC" id="fig|1197174.4.peg.1412"/>
<dbReference type="RefSeq" id="WP_008608067.1">
    <property type="nucleotide sequence ID" value="NZ_ALAB01000020.1"/>
</dbReference>
<comment type="caution">
    <text evidence="1">The sequence shown here is derived from an EMBL/GenBank/DDBJ whole genome shotgun (WGS) entry which is preliminary data.</text>
</comment>
<accession>J1QJG7</accession>
<dbReference type="SUPFAM" id="SSF54523">
    <property type="entry name" value="Pili subunits"/>
    <property type="match status" value="1"/>
</dbReference>
<organism evidence="1 2">
    <name type="scientific">Alishewanella aestuarii B11</name>
    <dbReference type="NCBI Taxonomy" id="1197174"/>
    <lineage>
        <taxon>Bacteria</taxon>
        <taxon>Pseudomonadati</taxon>
        <taxon>Pseudomonadota</taxon>
        <taxon>Gammaproteobacteria</taxon>
        <taxon>Alteromonadales</taxon>
        <taxon>Alteromonadaceae</taxon>
        <taxon>Alishewanella</taxon>
    </lineage>
</organism>
<evidence type="ECO:0008006" key="3">
    <source>
        <dbReference type="Google" id="ProtNLM"/>
    </source>
</evidence>